<dbReference type="PANTHER" id="PTHR30472:SF1">
    <property type="entry name" value="FE(3+) DICITRATE TRANSPORT SYSTEM PERMEASE PROTEIN FECC-RELATED"/>
    <property type="match status" value="1"/>
</dbReference>
<keyword evidence="6 8" id="KW-1133">Transmembrane helix</keyword>
<evidence type="ECO:0000256" key="4">
    <source>
        <dbReference type="ARBA" id="ARBA00022475"/>
    </source>
</evidence>
<evidence type="ECO:0000256" key="2">
    <source>
        <dbReference type="ARBA" id="ARBA00007935"/>
    </source>
</evidence>
<dbReference type="SUPFAM" id="SSF81345">
    <property type="entry name" value="ABC transporter involved in vitamin B12 uptake, BtuC"/>
    <property type="match status" value="1"/>
</dbReference>
<keyword evidence="10" id="KW-1185">Reference proteome</keyword>
<proteinExistence type="inferred from homology"/>
<evidence type="ECO:0000256" key="3">
    <source>
        <dbReference type="ARBA" id="ARBA00022448"/>
    </source>
</evidence>
<dbReference type="InterPro" id="IPR000522">
    <property type="entry name" value="ABC_transptr_permease_BtuC"/>
</dbReference>
<comment type="subcellular location">
    <subcellularLocation>
        <location evidence="1">Cell membrane</location>
        <topology evidence="1">Multi-pass membrane protein</topology>
    </subcellularLocation>
</comment>
<dbReference type="Proteomes" id="UP000031938">
    <property type="component" value="Unassembled WGS sequence"/>
</dbReference>
<feature type="transmembrane region" description="Helical" evidence="8">
    <location>
        <begin position="311"/>
        <end position="328"/>
    </location>
</feature>
<dbReference type="InterPro" id="IPR037294">
    <property type="entry name" value="ABC_BtuC-like"/>
</dbReference>
<feature type="transmembrane region" description="Helical" evidence="8">
    <location>
        <begin position="286"/>
        <end position="304"/>
    </location>
</feature>
<reference evidence="9 10" key="1">
    <citation type="submission" date="2015-01" db="EMBL/GenBank/DDBJ databases">
        <title>Genome sequencing of Jeotgalibacillus soli.</title>
        <authorList>
            <person name="Goh K.M."/>
            <person name="Chan K.-G."/>
            <person name="Yaakop A.S."/>
            <person name="Ee R."/>
            <person name="Gan H.M."/>
            <person name="Chan C.S."/>
        </authorList>
    </citation>
    <scope>NUCLEOTIDE SEQUENCE [LARGE SCALE GENOMIC DNA]</scope>
    <source>
        <strain evidence="9 10">P9</strain>
    </source>
</reference>
<dbReference type="STRING" id="889306.KP78_07320"/>
<gene>
    <name evidence="9" type="ORF">KP78_07320</name>
</gene>
<keyword evidence="3" id="KW-0813">Transport</keyword>
<feature type="transmembrane region" description="Helical" evidence="8">
    <location>
        <begin position="195"/>
        <end position="218"/>
    </location>
</feature>
<dbReference type="Gene3D" id="1.10.3470.10">
    <property type="entry name" value="ABC transporter involved in vitamin B12 uptake, BtuC"/>
    <property type="match status" value="1"/>
</dbReference>
<feature type="transmembrane region" description="Helical" evidence="8">
    <location>
        <begin position="151"/>
        <end position="172"/>
    </location>
</feature>
<feature type="transmembrane region" description="Helical" evidence="8">
    <location>
        <begin position="120"/>
        <end position="139"/>
    </location>
</feature>
<feature type="transmembrane region" description="Helical" evidence="8">
    <location>
        <begin position="239"/>
        <end position="266"/>
    </location>
</feature>
<evidence type="ECO:0000256" key="6">
    <source>
        <dbReference type="ARBA" id="ARBA00022989"/>
    </source>
</evidence>
<evidence type="ECO:0000313" key="10">
    <source>
        <dbReference type="Proteomes" id="UP000031938"/>
    </source>
</evidence>
<dbReference type="GO" id="GO:0022857">
    <property type="term" value="F:transmembrane transporter activity"/>
    <property type="evidence" value="ECO:0007669"/>
    <property type="project" value="InterPro"/>
</dbReference>
<feature type="transmembrane region" description="Helical" evidence="8">
    <location>
        <begin position="64"/>
        <end position="83"/>
    </location>
</feature>
<name>A0A0C2S5F5_9BACL</name>
<organism evidence="9 10">
    <name type="scientific">Jeotgalibacillus soli</name>
    <dbReference type="NCBI Taxonomy" id="889306"/>
    <lineage>
        <taxon>Bacteria</taxon>
        <taxon>Bacillati</taxon>
        <taxon>Bacillota</taxon>
        <taxon>Bacilli</taxon>
        <taxon>Bacillales</taxon>
        <taxon>Caryophanaceae</taxon>
        <taxon>Jeotgalibacillus</taxon>
    </lineage>
</organism>
<dbReference type="PANTHER" id="PTHR30472">
    <property type="entry name" value="FERRIC ENTEROBACTIN TRANSPORT SYSTEM PERMEASE PROTEIN"/>
    <property type="match status" value="1"/>
</dbReference>
<dbReference type="CDD" id="cd06550">
    <property type="entry name" value="TM_ABC_iron-siderophores_like"/>
    <property type="match status" value="1"/>
</dbReference>
<keyword evidence="7 8" id="KW-0472">Membrane</keyword>
<dbReference type="PATRIC" id="fig|889306.3.peg.733"/>
<keyword evidence="5 8" id="KW-0812">Transmembrane</keyword>
<evidence type="ECO:0000256" key="1">
    <source>
        <dbReference type="ARBA" id="ARBA00004651"/>
    </source>
</evidence>
<evidence type="ECO:0000256" key="7">
    <source>
        <dbReference type="ARBA" id="ARBA00023136"/>
    </source>
</evidence>
<keyword evidence="4" id="KW-1003">Cell membrane</keyword>
<dbReference type="OrthoDB" id="9811721at2"/>
<dbReference type="GO" id="GO:0033214">
    <property type="term" value="P:siderophore-iron import into cell"/>
    <property type="evidence" value="ECO:0007669"/>
    <property type="project" value="TreeGrafter"/>
</dbReference>
<evidence type="ECO:0000256" key="8">
    <source>
        <dbReference type="SAM" id="Phobius"/>
    </source>
</evidence>
<dbReference type="AlphaFoldDB" id="A0A0C2S5F5"/>
<sequence length="334" mass="35106">MLYSVFSKTAGLVGLLGLVIVLFFGSLAFGQTTIPFSTTWEAITRYDPADTNHLIIGTSRLTRAVIALVIGMNLAIAGVFVQALTRNPLAAPDLLGINSGAIFFIVLAITWLEVSSLTQYMWFAFLGAGIAGAVVFFLGSIGRDGLTPIKVILSGVALSALFTSFTQGLLVVDEQSIQTVLFWIAGSVAGRDMEMLVSVLPFLLGALIVSLFMGRAIGIFSSGDDVAKGLGQRTGIIKVLMGVLIIILAGGSVAVVGSVGFIGLIVPHMAKGLVGNDYRWMIPYSALLGAALLLAADIVARFIIFPQEVPIGVMTAFIGGPFFIYLARKGVAAK</sequence>
<protein>
    <submittedName>
        <fullName evidence="9">Iron (III) dicitrate transporter permease</fullName>
    </submittedName>
</protein>
<dbReference type="GO" id="GO:0005886">
    <property type="term" value="C:plasma membrane"/>
    <property type="evidence" value="ECO:0007669"/>
    <property type="project" value="UniProtKB-SubCell"/>
</dbReference>
<comment type="caution">
    <text evidence="9">The sequence shown here is derived from an EMBL/GenBank/DDBJ whole genome shotgun (WGS) entry which is preliminary data.</text>
</comment>
<dbReference type="RefSeq" id="WP_041086373.1">
    <property type="nucleotide sequence ID" value="NZ_JXRP01000009.1"/>
</dbReference>
<feature type="transmembrane region" description="Helical" evidence="8">
    <location>
        <begin position="95"/>
        <end position="114"/>
    </location>
</feature>
<accession>A0A0C2S5F5</accession>
<evidence type="ECO:0000313" key="9">
    <source>
        <dbReference type="EMBL" id="KIL49264.1"/>
    </source>
</evidence>
<evidence type="ECO:0000256" key="5">
    <source>
        <dbReference type="ARBA" id="ARBA00022692"/>
    </source>
</evidence>
<comment type="similarity">
    <text evidence="2">Belongs to the binding-protein-dependent transport system permease family. FecCD subfamily.</text>
</comment>
<dbReference type="FunFam" id="1.10.3470.10:FF:000001">
    <property type="entry name" value="Vitamin B12 ABC transporter permease BtuC"/>
    <property type="match status" value="1"/>
</dbReference>
<dbReference type="EMBL" id="JXRP01000009">
    <property type="protein sequence ID" value="KIL49264.1"/>
    <property type="molecule type" value="Genomic_DNA"/>
</dbReference>
<dbReference type="Pfam" id="PF01032">
    <property type="entry name" value="FecCD"/>
    <property type="match status" value="1"/>
</dbReference>